<dbReference type="KEGG" id="tpx:Turpa_2699"/>
<gene>
    <name evidence="2" type="ordered locus">Turpa_2699</name>
</gene>
<evidence type="ECO:0000313" key="2">
    <source>
        <dbReference type="EMBL" id="AFM13338.1"/>
    </source>
</evidence>
<dbReference type="AlphaFoldDB" id="I4B7T1"/>
<dbReference type="Gene3D" id="3.40.630.30">
    <property type="match status" value="1"/>
</dbReference>
<dbReference type="InterPro" id="IPR007434">
    <property type="entry name" value="FemAB-like"/>
</dbReference>
<dbReference type="Pfam" id="PF04339">
    <property type="entry name" value="FemAB_like"/>
    <property type="match status" value="1"/>
</dbReference>
<dbReference type="InterPro" id="IPR016181">
    <property type="entry name" value="Acyl_CoA_acyltransferase"/>
</dbReference>
<dbReference type="Proteomes" id="UP000006048">
    <property type="component" value="Chromosome"/>
</dbReference>
<dbReference type="SUPFAM" id="SSF55729">
    <property type="entry name" value="Acyl-CoA N-acyltransferases (Nat)"/>
    <property type="match status" value="1"/>
</dbReference>
<evidence type="ECO:0000313" key="3">
    <source>
        <dbReference type="Proteomes" id="UP000006048"/>
    </source>
</evidence>
<dbReference type="RefSeq" id="WP_014803840.1">
    <property type="nucleotide sequence ID" value="NC_018020.1"/>
</dbReference>
<organism evidence="2 3">
    <name type="scientific">Turneriella parva (strain ATCC BAA-1111 / DSM 21527 / NCTC 11395 / H)</name>
    <name type="common">Leptospira parva</name>
    <dbReference type="NCBI Taxonomy" id="869212"/>
    <lineage>
        <taxon>Bacteria</taxon>
        <taxon>Pseudomonadati</taxon>
        <taxon>Spirochaetota</taxon>
        <taxon>Spirochaetia</taxon>
        <taxon>Leptospirales</taxon>
        <taxon>Leptospiraceae</taxon>
        <taxon>Turneriella</taxon>
    </lineage>
</organism>
<dbReference type="EMBL" id="CP002959">
    <property type="protein sequence ID" value="AFM13338.1"/>
    <property type="molecule type" value="Genomic_DNA"/>
</dbReference>
<sequence length="386" mass="44219">MTSQVFTSIAAIDAEKWNALVEPGNPFMRHEFLLALEETGCIGPNLPWQPRFVVANQGDAYLGAVAAFERSDSYGEYIFDWAWANAYAEARLPYYPKITVAAPFTPASGRRLLLADAADNETLATLVHALDQTAHDLDASGIHMLCMTRDEQKDLADFGYMPRLTHQYHWLNRNFSSFDDYLSVLRAHRRKEIRRERRKCAELGLRIETLAGDAILPRHIDAIYVFYAATYARKWGSPYLNRETFHALLRRMRENLVLVIASENDREVAGSIAFRSDDRLFGRYWGASGHYPYLHFELCFYSLIEYAIREKIAIFEAGAQGEHKFQRGFTAMPVYSAHKLFDRGGSAAIGEYLRRERRATARAIHAYRSASPNKDEPQYLPEPEDR</sequence>
<dbReference type="STRING" id="869212.Turpa_2699"/>
<proteinExistence type="predicted"/>
<accession>I4B7T1</accession>
<dbReference type="PANTHER" id="PTHR47017:SF1">
    <property type="entry name" value="ACYL-COA"/>
    <property type="match status" value="1"/>
</dbReference>
<evidence type="ECO:0008006" key="4">
    <source>
        <dbReference type="Google" id="ProtNLM"/>
    </source>
</evidence>
<dbReference type="PATRIC" id="fig|869212.3.peg.2720"/>
<dbReference type="HOGENOM" id="CLU_036032_1_0_12"/>
<name>I4B7T1_TURPD</name>
<protein>
    <recommendedName>
        <fullName evidence="4">GNAT family N-acetyltransferase</fullName>
    </recommendedName>
</protein>
<keyword evidence="3" id="KW-1185">Reference proteome</keyword>
<dbReference type="PANTHER" id="PTHR47017">
    <property type="entry name" value="ACYL-COA"/>
    <property type="match status" value="1"/>
</dbReference>
<dbReference type="OrthoDB" id="9776898at2"/>
<reference evidence="2 3" key="1">
    <citation type="submission" date="2012-06" db="EMBL/GenBank/DDBJ databases">
        <title>The complete chromosome of genome of Turneriella parva DSM 21527.</title>
        <authorList>
            <consortium name="US DOE Joint Genome Institute (JGI-PGF)"/>
            <person name="Lucas S."/>
            <person name="Han J."/>
            <person name="Lapidus A."/>
            <person name="Bruce D."/>
            <person name="Goodwin L."/>
            <person name="Pitluck S."/>
            <person name="Peters L."/>
            <person name="Kyrpides N."/>
            <person name="Mavromatis K."/>
            <person name="Ivanova N."/>
            <person name="Mikhailova N."/>
            <person name="Chertkov O."/>
            <person name="Detter J.C."/>
            <person name="Tapia R."/>
            <person name="Han C."/>
            <person name="Land M."/>
            <person name="Hauser L."/>
            <person name="Markowitz V."/>
            <person name="Cheng J.-F."/>
            <person name="Hugenholtz P."/>
            <person name="Woyke T."/>
            <person name="Wu D."/>
            <person name="Gronow S."/>
            <person name="Wellnitz S."/>
            <person name="Brambilla E."/>
            <person name="Klenk H.-P."/>
            <person name="Eisen J.A."/>
        </authorList>
    </citation>
    <scope>NUCLEOTIDE SEQUENCE [LARGE SCALE GENOMIC DNA]</scope>
    <source>
        <strain evidence="3">ATCC BAA-1111 / DSM 21527 / NCTC 11395 / H</strain>
    </source>
</reference>
<evidence type="ECO:0000256" key="1">
    <source>
        <dbReference type="SAM" id="MobiDB-lite"/>
    </source>
</evidence>
<feature type="region of interest" description="Disordered" evidence="1">
    <location>
        <begin position="365"/>
        <end position="386"/>
    </location>
</feature>